<dbReference type="EMBL" id="BGZK01001972">
    <property type="protein sequence ID" value="GBP89027.1"/>
    <property type="molecule type" value="Genomic_DNA"/>
</dbReference>
<dbReference type="Proteomes" id="UP000299102">
    <property type="component" value="Unassembled WGS sequence"/>
</dbReference>
<dbReference type="AlphaFoldDB" id="A0A4C1ZQU1"/>
<evidence type="ECO:0000313" key="2">
    <source>
        <dbReference type="EMBL" id="GBP89027.1"/>
    </source>
</evidence>
<feature type="region of interest" description="Disordered" evidence="1">
    <location>
        <begin position="1"/>
        <end position="100"/>
    </location>
</feature>
<reference evidence="2 3" key="1">
    <citation type="journal article" date="2019" name="Commun. Biol.">
        <title>The bagworm genome reveals a unique fibroin gene that provides high tensile strength.</title>
        <authorList>
            <person name="Kono N."/>
            <person name="Nakamura H."/>
            <person name="Ohtoshi R."/>
            <person name="Tomita M."/>
            <person name="Numata K."/>
            <person name="Arakawa K."/>
        </authorList>
    </citation>
    <scope>NUCLEOTIDE SEQUENCE [LARGE SCALE GENOMIC DNA]</scope>
</reference>
<evidence type="ECO:0000256" key="1">
    <source>
        <dbReference type="SAM" id="MobiDB-lite"/>
    </source>
</evidence>
<protein>
    <submittedName>
        <fullName evidence="2">Uncharacterized protein</fullName>
    </submittedName>
</protein>
<accession>A0A4C1ZQU1</accession>
<feature type="compositionally biased region" description="Low complexity" evidence="1">
    <location>
        <begin position="77"/>
        <end position="87"/>
    </location>
</feature>
<proteinExistence type="predicted"/>
<feature type="compositionally biased region" description="Basic and acidic residues" evidence="1">
    <location>
        <begin position="30"/>
        <end position="39"/>
    </location>
</feature>
<keyword evidence="3" id="KW-1185">Reference proteome</keyword>
<comment type="caution">
    <text evidence="2">The sequence shown here is derived from an EMBL/GenBank/DDBJ whole genome shotgun (WGS) entry which is preliminary data.</text>
</comment>
<gene>
    <name evidence="2" type="ORF">EVAR_61691_1</name>
</gene>
<name>A0A4C1ZQU1_EUMVA</name>
<feature type="compositionally biased region" description="Gly residues" evidence="1">
    <location>
        <begin position="88"/>
        <end position="97"/>
    </location>
</feature>
<sequence length="116" mass="12126">MALVLTEDPESNPDQRRTNTPRSTGNGGTREAKTTKARENYNAGTDTRRTRSGGDVACGAQGGSRIDVAKRRRRAATRGAVRAMAKRGSGGGGGAGMSGDRVIIDANNIKVTEDHA</sequence>
<evidence type="ECO:0000313" key="3">
    <source>
        <dbReference type="Proteomes" id="UP000299102"/>
    </source>
</evidence>
<organism evidence="2 3">
    <name type="scientific">Eumeta variegata</name>
    <name type="common">Bagworm moth</name>
    <name type="synonym">Eumeta japonica</name>
    <dbReference type="NCBI Taxonomy" id="151549"/>
    <lineage>
        <taxon>Eukaryota</taxon>
        <taxon>Metazoa</taxon>
        <taxon>Ecdysozoa</taxon>
        <taxon>Arthropoda</taxon>
        <taxon>Hexapoda</taxon>
        <taxon>Insecta</taxon>
        <taxon>Pterygota</taxon>
        <taxon>Neoptera</taxon>
        <taxon>Endopterygota</taxon>
        <taxon>Lepidoptera</taxon>
        <taxon>Glossata</taxon>
        <taxon>Ditrysia</taxon>
        <taxon>Tineoidea</taxon>
        <taxon>Psychidae</taxon>
        <taxon>Oiketicinae</taxon>
        <taxon>Eumeta</taxon>
    </lineage>
</organism>